<evidence type="ECO:0000256" key="1">
    <source>
        <dbReference type="SAM" id="MobiDB-lite"/>
    </source>
</evidence>
<keyword evidence="3" id="KW-1185">Reference proteome</keyword>
<feature type="region of interest" description="Disordered" evidence="1">
    <location>
        <begin position="690"/>
        <end position="716"/>
    </location>
</feature>
<gene>
    <name evidence="2" type="ORF">TrST_g1734</name>
</gene>
<dbReference type="InterPro" id="IPR011047">
    <property type="entry name" value="Quinoprotein_ADH-like_sf"/>
</dbReference>
<accession>A0A9W7EV42</accession>
<feature type="compositionally biased region" description="Low complexity" evidence="1">
    <location>
        <begin position="25"/>
        <end position="67"/>
    </location>
</feature>
<organism evidence="2 3">
    <name type="scientific">Triparma strigata</name>
    <dbReference type="NCBI Taxonomy" id="1606541"/>
    <lineage>
        <taxon>Eukaryota</taxon>
        <taxon>Sar</taxon>
        <taxon>Stramenopiles</taxon>
        <taxon>Ochrophyta</taxon>
        <taxon>Bolidophyceae</taxon>
        <taxon>Parmales</taxon>
        <taxon>Triparmaceae</taxon>
        <taxon>Triparma</taxon>
    </lineage>
</organism>
<proteinExistence type="predicted"/>
<evidence type="ECO:0000313" key="2">
    <source>
        <dbReference type="EMBL" id="GMH91205.1"/>
    </source>
</evidence>
<dbReference type="EMBL" id="BRXY01000382">
    <property type="protein sequence ID" value="GMH91205.1"/>
    <property type="molecule type" value="Genomic_DNA"/>
</dbReference>
<feature type="compositionally biased region" description="Basic residues" evidence="1">
    <location>
        <begin position="68"/>
        <end position="78"/>
    </location>
</feature>
<evidence type="ECO:0000313" key="3">
    <source>
        <dbReference type="Proteomes" id="UP001165085"/>
    </source>
</evidence>
<dbReference type="SUPFAM" id="SSF50998">
    <property type="entry name" value="Quinoprotein alcohol dehydrogenase-like"/>
    <property type="match status" value="1"/>
</dbReference>
<feature type="region of interest" description="Disordered" evidence="1">
    <location>
        <begin position="204"/>
        <end position="238"/>
    </location>
</feature>
<feature type="region of interest" description="Disordered" evidence="1">
    <location>
        <begin position="1"/>
        <end position="94"/>
    </location>
</feature>
<name>A0A9W7EV42_9STRA</name>
<comment type="caution">
    <text evidence="2">The sequence shown here is derived from an EMBL/GenBank/DDBJ whole genome shotgun (WGS) entry which is preliminary data.</text>
</comment>
<reference evidence="3" key="1">
    <citation type="journal article" date="2023" name="Commun. Biol.">
        <title>Genome analysis of Parmales, the sister group of diatoms, reveals the evolutionary specialization of diatoms from phago-mixotrophs to photoautotrophs.</title>
        <authorList>
            <person name="Ban H."/>
            <person name="Sato S."/>
            <person name="Yoshikawa S."/>
            <person name="Yamada K."/>
            <person name="Nakamura Y."/>
            <person name="Ichinomiya M."/>
            <person name="Sato N."/>
            <person name="Blanc-Mathieu R."/>
            <person name="Endo H."/>
            <person name="Kuwata A."/>
            <person name="Ogata H."/>
        </authorList>
    </citation>
    <scope>NUCLEOTIDE SEQUENCE [LARGE SCALE GENOMIC DNA]</scope>
    <source>
        <strain evidence="3">NIES 3701</strain>
    </source>
</reference>
<dbReference type="AlphaFoldDB" id="A0A9W7EV42"/>
<feature type="compositionally biased region" description="Low complexity" evidence="1">
    <location>
        <begin position="79"/>
        <end position="92"/>
    </location>
</feature>
<sequence length="761" mass="83498">MAGPKVSNVSQQKKDTARRVTARGSTNTTTNTSTNTSNTNIVSPSNASTTKSKSNKSPNNNNNNNNASKKKKTNKGKGKSTSSMSQSLKSTSIQIPLNRLSTTDIFNPGITASVSLPHTHPSHPNCLLTSHISGHLFLHHSPKFTPTLLISGTSKTSFNNMVVLENRVFASAPGFFMEINLKSRTYEQITQLTKYPVLLQATTTVTPTPNSSSSSSSPAEGTSTTEPTPLGDSSASQPSVPKLYVTNYNKTTIYTLLTPLSPLTPSKTFTTPLPSSHYLTSTSLSPSLFTTSSTSGTLNFYTPSGTLSRPRYTHKSSLTSRTGHTSNAYITATVVKGNVIWIADTRGYITVLKDFEYVSEILPGKPLPFTCGLLLDSSVIFSSSEGLLVKVSLKGSQIISKKYRPSRTSITSLTPLPTGLLICDSNASFYILKSLQNLNQGTRLRVNLPKGFSTFNSGHITYLTDSSTLTTSDISSYGSSKITINLNEDTNISSVDGNKSHVVYCGDFGVRVGTINDGDINWVRHDDFVAEAYKVKLFNDILIVCYKDKDVGWYNLKEGVEEVKTMEFEEFWDDVAVASEEKCALRNYNCVVEVEGEDVRRLPITDLVHFMYTGEESLLVVGESNEFGFFKDGEVDEWSKEVKEGGVEMPEEWRGVKDGVWGGGEEKEGVIWMMFRQMFCRIDLNSPIPTEVPHRPKDSMISKSKSPSTSKKRKASTLANKNFTMVHNFRDVVVAGWKGGELWVVEWKGGKGRERDIYGAG</sequence>
<dbReference type="Proteomes" id="UP001165085">
    <property type="component" value="Unassembled WGS sequence"/>
</dbReference>
<protein>
    <submittedName>
        <fullName evidence="2">Uncharacterized protein</fullName>
    </submittedName>
</protein>
<feature type="compositionally biased region" description="Low complexity" evidence="1">
    <location>
        <begin position="204"/>
        <end position="229"/>
    </location>
</feature>
<dbReference type="OrthoDB" id="10504642at2759"/>